<dbReference type="Proteomes" id="UP000196027">
    <property type="component" value="Chromosome"/>
</dbReference>
<evidence type="ECO:0000313" key="3">
    <source>
        <dbReference type="Proteomes" id="UP000196027"/>
    </source>
</evidence>
<evidence type="ECO:0000259" key="1">
    <source>
        <dbReference type="Pfam" id="PF13946"/>
    </source>
</evidence>
<dbReference type="PANTHER" id="PTHR43861">
    <property type="entry name" value="TRANS-ACONITATE 2-METHYLTRANSFERASE-RELATED"/>
    <property type="match status" value="1"/>
</dbReference>
<dbReference type="InterPro" id="IPR029063">
    <property type="entry name" value="SAM-dependent_MTases_sf"/>
</dbReference>
<dbReference type="InterPro" id="IPR025282">
    <property type="entry name" value="DUF4214"/>
</dbReference>
<dbReference type="KEGG" id="ome:OLMES_0916"/>
<dbReference type="RefSeq" id="WP_087460151.1">
    <property type="nucleotide sequence ID" value="NZ_CP021425.1"/>
</dbReference>
<dbReference type="Pfam" id="PF13946">
    <property type="entry name" value="DUF4214"/>
    <property type="match status" value="1"/>
</dbReference>
<organism evidence="2 3">
    <name type="scientific">Oleiphilus messinensis</name>
    <dbReference type="NCBI Taxonomy" id="141451"/>
    <lineage>
        <taxon>Bacteria</taxon>
        <taxon>Pseudomonadati</taxon>
        <taxon>Pseudomonadota</taxon>
        <taxon>Gammaproteobacteria</taxon>
        <taxon>Oceanospirillales</taxon>
        <taxon>Oleiphilaceae</taxon>
        <taxon>Oleiphilus</taxon>
    </lineage>
</organism>
<keyword evidence="2" id="KW-0489">Methyltransferase</keyword>
<feature type="domain" description="DUF4214" evidence="1">
    <location>
        <begin position="74"/>
        <end position="122"/>
    </location>
</feature>
<evidence type="ECO:0000313" key="2">
    <source>
        <dbReference type="EMBL" id="ARU55003.1"/>
    </source>
</evidence>
<accession>A0A1Y0I6H6</accession>
<dbReference type="SUPFAM" id="SSF53335">
    <property type="entry name" value="S-adenosyl-L-methionine-dependent methyltransferases"/>
    <property type="match status" value="1"/>
</dbReference>
<dbReference type="AlphaFoldDB" id="A0A1Y0I6H6"/>
<keyword evidence="2" id="KW-0808">Transferase</keyword>
<gene>
    <name evidence="2" type="ORF">OLMES_0916</name>
</gene>
<dbReference type="GO" id="GO:0032259">
    <property type="term" value="P:methylation"/>
    <property type="evidence" value="ECO:0007669"/>
    <property type="project" value="UniProtKB-KW"/>
</dbReference>
<dbReference type="OrthoDB" id="9801609at2"/>
<dbReference type="EMBL" id="CP021425">
    <property type="protein sequence ID" value="ARU55003.1"/>
    <property type="molecule type" value="Genomic_DNA"/>
</dbReference>
<dbReference type="Gene3D" id="3.40.50.150">
    <property type="entry name" value="Vaccinia Virus protein VP39"/>
    <property type="match status" value="1"/>
</dbReference>
<reference evidence="2 3" key="1">
    <citation type="submission" date="2017-05" db="EMBL/GenBank/DDBJ databases">
        <title>Genomic insights into alkan degradation activity of Oleiphilus messinensis.</title>
        <authorList>
            <person name="Kozyavkin S.A."/>
            <person name="Slesarev A.I."/>
            <person name="Golyshin P.N."/>
            <person name="Korzhenkov A."/>
            <person name="Golyshina O.N."/>
            <person name="Toshchakov S.V."/>
        </authorList>
    </citation>
    <scope>NUCLEOTIDE SEQUENCE [LARGE SCALE GENOMIC DNA]</scope>
    <source>
        <strain evidence="2 3">ME102</strain>
    </source>
</reference>
<name>A0A1Y0I6H6_9GAMM</name>
<protein>
    <submittedName>
        <fullName evidence="2">Methyltransferase type 11</fullName>
    </submittedName>
</protein>
<keyword evidence="3" id="KW-1185">Reference proteome</keyword>
<proteinExistence type="predicted"/>
<sequence>MSQPKQQYHPEINKERIFKALNAATASKASPAEYDIPTLDPVDLYPIPTLVTSETLKSQTAPSVSTIYDVLAFHDRQFIELAYDLTLGRYPDESGMQNYLHQLRSGQCDKKDVLARLLLSPEGRGGIGKLKGSLRIISRYLLTKIPIIRFLVDWLITLVRLPRVVRALNAHHQYQLGVGRDLVDHAQLLARNESENMEILKSRINELSRRAPSREETEHLHELLRKSELASYGAFDDFYRQLENRFRGPETELAAKFNHYDAYIDRIYNDERIREPRALDLGCGRCEWLNYVAAKGFAPTGVDSNAAMMEGTVNPQLTLVQDDLLTYLQSVPDNSFSIVSAFHVIEHLPSGYLLNMIKEVYRVLQPGGAMLLETPNPQNLIVGSHTFYIDPTHLQPVPPQLVEFMAEYNQFLSVELIFSSPSTDSLKNDQNDPGLARVDNLLFGPQDYAVWGRK</sequence>
<dbReference type="CDD" id="cd02440">
    <property type="entry name" value="AdoMet_MTases"/>
    <property type="match status" value="1"/>
</dbReference>
<dbReference type="Pfam" id="PF13489">
    <property type="entry name" value="Methyltransf_23"/>
    <property type="match status" value="1"/>
</dbReference>
<dbReference type="GO" id="GO:0008168">
    <property type="term" value="F:methyltransferase activity"/>
    <property type="evidence" value="ECO:0007669"/>
    <property type="project" value="UniProtKB-KW"/>
</dbReference>